<sequence length="48" mass="5416">MTSNFNLILLGPPPNYRLCAPVHNPAITADPKPTHLTLIYLTIYRILQ</sequence>
<accession>A0A212KEL5</accession>
<name>A0A212KEL5_9FIRM</name>
<organism evidence="1">
    <name type="scientific">uncultured Eubacteriales bacterium</name>
    <dbReference type="NCBI Taxonomy" id="172733"/>
    <lineage>
        <taxon>Bacteria</taxon>
        <taxon>Bacillati</taxon>
        <taxon>Bacillota</taxon>
        <taxon>Clostridia</taxon>
        <taxon>Eubacteriales</taxon>
        <taxon>environmental samples</taxon>
    </lineage>
</organism>
<dbReference type="AlphaFoldDB" id="A0A212KEL5"/>
<evidence type="ECO:0000313" key="1">
    <source>
        <dbReference type="EMBL" id="SBW10156.1"/>
    </source>
</evidence>
<protein>
    <submittedName>
        <fullName evidence="1">Uncharacterized protein</fullName>
    </submittedName>
</protein>
<gene>
    <name evidence="1" type="ORF">KL86CLO1_12855</name>
</gene>
<dbReference type="EMBL" id="FLUN01000001">
    <property type="protein sequence ID" value="SBW10156.1"/>
    <property type="molecule type" value="Genomic_DNA"/>
</dbReference>
<reference evidence="1" key="1">
    <citation type="submission" date="2016-04" db="EMBL/GenBank/DDBJ databases">
        <authorList>
            <person name="Evans L.H."/>
            <person name="Alamgir A."/>
            <person name="Owens N."/>
            <person name="Weber N.D."/>
            <person name="Virtaneva K."/>
            <person name="Barbian K."/>
            <person name="Babar A."/>
            <person name="Rosenke K."/>
        </authorList>
    </citation>
    <scope>NUCLEOTIDE SEQUENCE</scope>
    <source>
        <strain evidence="1">86</strain>
    </source>
</reference>
<proteinExistence type="predicted"/>